<keyword evidence="4 7" id="KW-0808">Transferase</keyword>
<name>A0A5J6MHJ7_9PROT</name>
<evidence type="ECO:0000256" key="3">
    <source>
        <dbReference type="ARBA" id="ARBA00022519"/>
    </source>
</evidence>
<evidence type="ECO:0000313" key="8">
    <source>
        <dbReference type="Proteomes" id="UP000326202"/>
    </source>
</evidence>
<keyword evidence="8" id="KW-1185">Reference proteome</keyword>
<keyword evidence="6 7" id="KW-0012">Acyltransferase</keyword>
<dbReference type="AlphaFoldDB" id="A0A5J6MHJ7"/>
<proteinExistence type="predicted"/>
<dbReference type="OrthoDB" id="9801955at2"/>
<gene>
    <name evidence="7" type="ORF">FRZ44_22290</name>
</gene>
<dbReference type="GO" id="GO:0005886">
    <property type="term" value="C:plasma membrane"/>
    <property type="evidence" value="ECO:0007669"/>
    <property type="project" value="UniProtKB-SubCell"/>
</dbReference>
<dbReference type="CDD" id="cd07984">
    <property type="entry name" value="LPLAT_LABLAT-like"/>
    <property type="match status" value="1"/>
</dbReference>
<comment type="subcellular location">
    <subcellularLocation>
        <location evidence="1">Cell inner membrane</location>
    </subcellularLocation>
</comment>
<dbReference type="InterPro" id="IPR004960">
    <property type="entry name" value="LipA_acyltrans"/>
</dbReference>
<dbReference type="KEGG" id="htq:FRZ44_22290"/>
<sequence>MSRRRHRPAKRLLHLLEGAAILLLWLPVRALPVDWASALGGWVTRTLGPWLPVSRIGRRNLKRAFPEKSDAEIERILRGVWDNLGRYALEYPHLKRIWDYDPAPGRQGRVEIVGLDQFLALRDDGKPALIFAAHLGNWELLPVAAARHGLPLTVLYKPPHNPIAAEFVEHIRRNAMGEMLSTGVHSAIGAVEVIEKGGHLGMLVDQNSRLGTMVPFFGNPVRASSLLAKLARRYQCPLHGARVERLGGARFRATLTPPIEIPITDDTAADVEAIMTKVTAIIESWVRERPEQWLWLHRRWRNL</sequence>
<dbReference type="NCBIfam" id="NF005120">
    <property type="entry name" value="PRK06553.1"/>
    <property type="match status" value="1"/>
</dbReference>
<dbReference type="GO" id="GO:0009247">
    <property type="term" value="P:glycolipid biosynthetic process"/>
    <property type="evidence" value="ECO:0007669"/>
    <property type="project" value="UniProtKB-ARBA"/>
</dbReference>
<dbReference type="PANTHER" id="PTHR30606:SF9">
    <property type="entry name" value="LIPID A BIOSYNTHESIS LAUROYLTRANSFERASE"/>
    <property type="match status" value="1"/>
</dbReference>
<dbReference type="Pfam" id="PF03279">
    <property type="entry name" value="Lip_A_acyltrans"/>
    <property type="match status" value="1"/>
</dbReference>
<evidence type="ECO:0000256" key="6">
    <source>
        <dbReference type="ARBA" id="ARBA00023315"/>
    </source>
</evidence>
<keyword evidence="2" id="KW-1003">Cell membrane</keyword>
<dbReference type="PANTHER" id="PTHR30606">
    <property type="entry name" value="LIPID A BIOSYNTHESIS LAUROYL ACYLTRANSFERASE"/>
    <property type="match status" value="1"/>
</dbReference>
<dbReference type="GO" id="GO:0016746">
    <property type="term" value="F:acyltransferase activity"/>
    <property type="evidence" value="ECO:0007669"/>
    <property type="project" value="UniProtKB-KW"/>
</dbReference>
<reference evidence="7 8" key="1">
    <citation type="submission" date="2019-08" db="EMBL/GenBank/DDBJ databases">
        <title>Hyperibacter terrae gen. nov., sp. nov. and Hyperibacter viscosus sp. nov., two new members in the family Rhodospirillaceae isolated from the rhizosphere of Hypericum perforatum.</title>
        <authorList>
            <person name="Noviana Z."/>
        </authorList>
    </citation>
    <scope>NUCLEOTIDE SEQUENCE [LARGE SCALE GENOMIC DNA]</scope>
    <source>
        <strain evidence="7 8">R5913</strain>
    </source>
</reference>
<keyword evidence="3" id="KW-0997">Cell inner membrane</keyword>
<dbReference type="RefSeq" id="WP_151177230.1">
    <property type="nucleotide sequence ID" value="NZ_CP042906.1"/>
</dbReference>
<accession>A0A5J6MHJ7</accession>
<keyword evidence="5" id="KW-0472">Membrane</keyword>
<evidence type="ECO:0000256" key="1">
    <source>
        <dbReference type="ARBA" id="ARBA00004533"/>
    </source>
</evidence>
<evidence type="ECO:0000256" key="4">
    <source>
        <dbReference type="ARBA" id="ARBA00022679"/>
    </source>
</evidence>
<protein>
    <submittedName>
        <fullName evidence="7">Lauroyl acyltransferase</fullName>
    </submittedName>
</protein>
<evidence type="ECO:0000256" key="2">
    <source>
        <dbReference type="ARBA" id="ARBA00022475"/>
    </source>
</evidence>
<dbReference type="EMBL" id="CP042906">
    <property type="protein sequence ID" value="QEX16934.1"/>
    <property type="molecule type" value="Genomic_DNA"/>
</dbReference>
<organism evidence="7 8">
    <name type="scientific">Hypericibacter terrae</name>
    <dbReference type="NCBI Taxonomy" id="2602015"/>
    <lineage>
        <taxon>Bacteria</taxon>
        <taxon>Pseudomonadati</taxon>
        <taxon>Pseudomonadota</taxon>
        <taxon>Alphaproteobacteria</taxon>
        <taxon>Rhodospirillales</taxon>
        <taxon>Dongiaceae</taxon>
        <taxon>Hypericibacter</taxon>
    </lineage>
</organism>
<evidence type="ECO:0000313" key="7">
    <source>
        <dbReference type="EMBL" id="QEX16934.1"/>
    </source>
</evidence>
<dbReference type="Proteomes" id="UP000326202">
    <property type="component" value="Chromosome"/>
</dbReference>
<evidence type="ECO:0000256" key="5">
    <source>
        <dbReference type="ARBA" id="ARBA00023136"/>
    </source>
</evidence>